<organism evidence="1 2">
    <name type="scientific">Xylaria bambusicola</name>
    <dbReference type="NCBI Taxonomy" id="326684"/>
    <lineage>
        <taxon>Eukaryota</taxon>
        <taxon>Fungi</taxon>
        <taxon>Dikarya</taxon>
        <taxon>Ascomycota</taxon>
        <taxon>Pezizomycotina</taxon>
        <taxon>Sordariomycetes</taxon>
        <taxon>Xylariomycetidae</taxon>
        <taxon>Xylariales</taxon>
        <taxon>Xylariaceae</taxon>
        <taxon>Xylaria</taxon>
    </lineage>
</organism>
<dbReference type="AlphaFoldDB" id="A0AAN7V257"/>
<dbReference type="EMBL" id="JAWHQM010000050">
    <property type="protein sequence ID" value="KAK5635249.1"/>
    <property type="molecule type" value="Genomic_DNA"/>
</dbReference>
<evidence type="ECO:0000313" key="2">
    <source>
        <dbReference type="Proteomes" id="UP001305414"/>
    </source>
</evidence>
<dbReference type="Proteomes" id="UP001305414">
    <property type="component" value="Unassembled WGS sequence"/>
</dbReference>
<comment type="caution">
    <text evidence="1">The sequence shown here is derived from an EMBL/GenBank/DDBJ whole genome shotgun (WGS) entry which is preliminary data.</text>
</comment>
<accession>A0AAN7V257</accession>
<reference evidence="1 2" key="1">
    <citation type="submission" date="2023-10" db="EMBL/GenBank/DDBJ databases">
        <title>Draft genome sequence of Xylaria bambusicola isolate GMP-LS, the root and basal stem rot pathogen of sugarcane in Indonesia.</title>
        <authorList>
            <person name="Selvaraj P."/>
            <person name="Muralishankar V."/>
            <person name="Muruganantham S."/>
            <person name="Sp S."/>
            <person name="Haryani S."/>
            <person name="Lau K.J.X."/>
            <person name="Naqvi N.I."/>
        </authorList>
    </citation>
    <scope>NUCLEOTIDE SEQUENCE [LARGE SCALE GENOMIC DNA]</scope>
    <source>
        <strain evidence="1">GMP-LS</strain>
    </source>
</reference>
<gene>
    <name evidence="1" type="ORF">RRF57_010961</name>
</gene>
<sequence length="85" mass="9562">MTKTIAIPIIAATQKRHRMKPSRLTYPASTIPAQPTPQLSSSSLVSIHLRRLREISGASKTKYKANTSREIKLRIPGVNTYFAKW</sequence>
<name>A0AAN7V257_9PEZI</name>
<protein>
    <submittedName>
        <fullName evidence="1">Uncharacterized protein</fullName>
    </submittedName>
</protein>
<evidence type="ECO:0000313" key="1">
    <source>
        <dbReference type="EMBL" id="KAK5635249.1"/>
    </source>
</evidence>
<keyword evidence="2" id="KW-1185">Reference proteome</keyword>
<proteinExistence type="predicted"/>